<gene>
    <name evidence="2" type="ORF">DI09_8p230</name>
</gene>
<dbReference type="EMBL" id="JMKJ01000601">
    <property type="protein sequence ID" value="KGG50084.1"/>
    <property type="molecule type" value="Genomic_DNA"/>
</dbReference>
<feature type="compositionally biased region" description="Basic residues" evidence="1">
    <location>
        <begin position="1"/>
        <end position="11"/>
    </location>
</feature>
<name>A0A098VMP8_9MICR</name>
<dbReference type="VEuPathDB" id="MicrosporidiaDB:DI09_8p230"/>
<organism evidence="2 3">
    <name type="scientific">Mitosporidium daphniae</name>
    <dbReference type="NCBI Taxonomy" id="1485682"/>
    <lineage>
        <taxon>Eukaryota</taxon>
        <taxon>Fungi</taxon>
        <taxon>Fungi incertae sedis</taxon>
        <taxon>Microsporidia</taxon>
        <taxon>Mitosporidium</taxon>
    </lineage>
</organism>
<dbReference type="GeneID" id="25261023"/>
<dbReference type="HOGENOM" id="CLU_1448026_0_0_1"/>
<feature type="region of interest" description="Disordered" evidence="1">
    <location>
        <begin position="40"/>
        <end position="67"/>
    </location>
</feature>
<reference evidence="2 3" key="1">
    <citation type="submission" date="2014-04" db="EMBL/GenBank/DDBJ databases">
        <title>A new species of microsporidia sheds light on the evolution of extreme parasitism.</title>
        <authorList>
            <person name="Haag K.L."/>
            <person name="James T.Y."/>
            <person name="Larsson R."/>
            <person name="Schaer T.M."/>
            <person name="Refardt D."/>
            <person name="Pombert J.-F."/>
            <person name="Ebert D."/>
        </authorList>
    </citation>
    <scope>NUCLEOTIDE SEQUENCE [LARGE SCALE GENOMIC DNA]</scope>
    <source>
        <strain evidence="2 3">UGP3</strain>
        <tissue evidence="2">Spores</tissue>
    </source>
</reference>
<comment type="caution">
    <text evidence="2">The sequence shown here is derived from an EMBL/GenBank/DDBJ whole genome shotgun (WGS) entry which is preliminary data.</text>
</comment>
<evidence type="ECO:0000313" key="2">
    <source>
        <dbReference type="EMBL" id="KGG50084.1"/>
    </source>
</evidence>
<feature type="region of interest" description="Disordered" evidence="1">
    <location>
        <begin position="1"/>
        <end position="20"/>
    </location>
</feature>
<sequence length="187" mass="20627">MINVKRFRRRRPPEEGIPRIVPCGELSKIRRSALDLINLDDDEDDHKNSGKQRSLAARGDAPALQNYRLSEDFPSNECQQPGKKEAATVRRVLIQSQRAIPDTNAKSVSGFWTELAGEDGPTKRPRPHVAIASEAQISPASGVQQSATTGSPTLSLPVDRIRALISPGPACKLQKARRFFANKYHPV</sequence>
<dbReference type="Proteomes" id="UP000029725">
    <property type="component" value="Unassembled WGS sequence"/>
</dbReference>
<proteinExistence type="predicted"/>
<keyword evidence="3" id="KW-1185">Reference proteome</keyword>
<dbReference type="AlphaFoldDB" id="A0A098VMP8"/>
<evidence type="ECO:0000313" key="3">
    <source>
        <dbReference type="Proteomes" id="UP000029725"/>
    </source>
</evidence>
<dbReference type="RefSeq" id="XP_013236511.1">
    <property type="nucleotide sequence ID" value="XM_013381057.1"/>
</dbReference>
<accession>A0A098VMP8</accession>
<protein>
    <submittedName>
        <fullName evidence="2">Uncharacterized protein</fullName>
    </submittedName>
</protein>
<evidence type="ECO:0000256" key="1">
    <source>
        <dbReference type="SAM" id="MobiDB-lite"/>
    </source>
</evidence>